<dbReference type="SUPFAM" id="SSF47413">
    <property type="entry name" value="lambda repressor-like DNA-binding domains"/>
    <property type="match status" value="1"/>
</dbReference>
<dbReference type="Gene3D" id="1.10.260.40">
    <property type="entry name" value="lambda repressor-like DNA-binding domains"/>
    <property type="match status" value="1"/>
</dbReference>
<feature type="domain" description="HTH cro/C1-type" evidence="1">
    <location>
        <begin position="24"/>
        <end position="79"/>
    </location>
</feature>
<accession>A0A401J6W7</accession>
<dbReference type="Proteomes" id="UP000290975">
    <property type="component" value="Unassembled WGS sequence"/>
</dbReference>
<keyword evidence="3" id="KW-1185">Reference proteome</keyword>
<organism evidence="2 3">
    <name type="scientific">Sphingobium xenophagum</name>
    <dbReference type="NCBI Taxonomy" id="121428"/>
    <lineage>
        <taxon>Bacteria</taxon>
        <taxon>Pseudomonadati</taxon>
        <taxon>Pseudomonadota</taxon>
        <taxon>Alphaproteobacteria</taxon>
        <taxon>Sphingomonadales</taxon>
        <taxon>Sphingomonadaceae</taxon>
        <taxon>Sphingobium</taxon>
    </lineage>
</organism>
<dbReference type="GO" id="GO:0003677">
    <property type="term" value="F:DNA binding"/>
    <property type="evidence" value="ECO:0007669"/>
    <property type="project" value="InterPro"/>
</dbReference>
<evidence type="ECO:0000313" key="2">
    <source>
        <dbReference type="EMBL" id="GBH32391.1"/>
    </source>
</evidence>
<evidence type="ECO:0000313" key="3">
    <source>
        <dbReference type="Proteomes" id="UP000290975"/>
    </source>
</evidence>
<dbReference type="SMART" id="SM00530">
    <property type="entry name" value="HTH_XRE"/>
    <property type="match status" value="1"/>
</dbReference>
<gene>
    <name evidence="2" type="ORF">MBESOW_P3621</name>
</gene>
<sequence>MTPQSPQTIDGGILSLIKELSGKLIERRRRRDRISQQSLAKAVGCSERWIRELEGGAGAPALEDHIRCAHSLRMTTPHLFIPLLATEHNMDLPRELLLQDDLWELERDILEVVSRHQAAAVARRASRAGSVTQPDQYR</sequence>
<protein>
    <recommendedName>
        <fullName evidence="1">HTH cro/C1-type domain-containing protein</fullName>
    </recommendedName>
</protein>
<dbReference type="EMBL" id="BBQY01000037">
    <property type="protein sequence ID" value="GBH32391.1"/>
    <property type="molecule type" value="Genomic_DNA"/>
</dbReference>
<dbReference type="InterPro" id="IPR010982">
    <property type="entry name" value="Lambda_DNA-bd_dom_sf"/>
</dbReference>
<dbReference type="InterPro" id="IPR001387">
    <property type="entry name" value="Cro/C1-type_HTH"/>
</dbReference>
<evidence type="ECO:0000259" key="1">
    <source>
        <dbReference type="SMART" id="SM00530"/>
    </source>
</evidence>
<proteinExistence type="predicted"/>
<reference evidence="2 3" key="1">
    <citation type="submission" date="2014-12" db="EMBL/GenBank/DDBJ databases">
        <title>Whole genome sequencing of Sphingobium xenophagum OW59.</title>
        <authorList>
            <person name="Ohta Y."/>
            <person name="Nishi S."/>
            <person name="Hatada Y."/>
        </authorList>
    </citation>
    <scope>NUCLEOTIDE SEQUENCE [LARGE SCALE GENOMIC DNA]</scope>
    <source>
        <strain evidence="2 3">OW59</strain>
    </source>
</reference>
<comment type="caution">
    <text evidence="2">The sequence shown here is derived from an EMBL/GenBank/DDBJ whole genome shotgun (WGS) entry which is preliminary data.</text>
</comment>
<name>A0A401J6W7_SPHXE</name>
<dbReference type="AlphaFoldDB" id="A0A401J6W7"/>